<dbReference type="Proteomes" id="UP000677668">
    <property type="component" value="Chromosome 1"/>
</dbReference>
<evidence type="ECO:0000256" key="6">
    <source>
        <dbReference type="SAM" id="Phobius"/>
    </source>
</evidence>
<dbReference type="Pfam" id="PF04286">
    <property type="entry name" value="DUF445"/>
    <property type="match status" value="1"/>
</dbReference>
<keyword evidence="8" id="KW-1185">Reference proteome</keyword>
<keyword evidence="5 6" id="KW-0472">Membrane</keyword>
<feature type="transmembrane region" description="Helical" evidence="6">
    <location>
        <begin position="6"/>
        <end position="28"/>
    </location>
</feature>
<evidence type="ECO:0000313" key="7">
    <source>
        <dbReference type="EMBL" id="QUV94304.1"/>
    </source>
</evidence>
<evidence type="ECO:0000256" key="2">
    <source>
        <dbReference type="ARBA" id="ARBA00008053"/>
    </source>
</evidence>
<dbReference type="InterPro" id="IPR007383">
    <property type="entry name" value="DUF445"/>
</dbReference>
<reference evidence="7 8" key="1">
    <citation type="submission" date="2021-03" db="EMBL/GenBank/DDBJ databases">
        <title>Genomic and phenotypic characterization of Chloracidobacterium isolates provides evidence for multiple species.</title>
        <authorList>
            <person name="Saini M.K."/>
            <person name="Costas A.M.G."/>
            <person name="Tank M."/>
            <person name="Bryant D.A."/>
        </authorList>
    </citation>
    <scope>NUCLEOTIDE SEQUENCE [LARGE SCALE GENOMIC DNA]</scope>
    <source>
        <strain evidence="7 8">N</strain>
    </source>
</reference>
<evidence type="ECO:0000256" key="1">
    <source>
        <dbReference type="ARBA" id="ARBA00004308"/>
    </source>
</evidence>
<organism evidence="7 8">
    <name type="scientific">Chloracidobacterium sp. N</name>
    <dbReference type="NCBI Taxonomy" id="2821540"/>
    <lineage>
        <taxon>Bacteria</taxon>
        <taxon>Pseudomonadati</taxon>
        <taxon>Acidobacteriota</taxon>
        <taxon>Terriglobia</taxon>
        <taxon>Terriglobales</taxon>
        <taxon>Acidobacteriaceae</taxon>
        <taxon>Chloracidobacterium</taxon>
        <taxon>Chloracidobacterium aggregatum</taxon>
    </lineage>
</organism>
<proteinExistence type="inferred from homology"/>
<protein>
    <submittedName>
        <fullName evidence="7">DUF445 family protein</fullName>
    </submittedName>
</protein>
<comment type="similarity">
    <text evidence="2">Belongs to the UPF0754 family.</text>
</comment>
<name>A0ABX8B489_9BACT</name>
<dbReference type="RefSeq" id="WP_058866714.1">
    <property type="nucleotide sequence ID" value="NZ_CP072642.1"/>
</dbReference>
<evidence type="ECO:0000256" key="4">
    <source>
        <dbReference type="ARBA" id="ARBA00022989"/>
    </source>
</evidence>
<dbReference type="EMBL" id="CP072642">
    <property type="protein sequence ID" value="QUV94304.1"/>
    <property type="molecule type" value="Genomic_DNA"/>
</dbReference>
<keyword evidence="3 6" id="KW-0812">Transmembrane</keyword>
<evidence type="ECO:0000256" key="5">
    <source>
        <dbReference type="ARBA" id="ARBA00023136"/>
    </source>
</evidence>
<dbReference type="PANTHER" id="PTHR35791:SF1">
    <property type="entry name" value="UPF0754 MEMBRANE PROTEIN YHEB"/>
    <property type="match status" value="1"/>
</dbReference>
<gene>
    <name evidence="7" type="ORF">J8C05_02315</name>
</gene>
<comment type="subcellular location">
    <subcellularLocation>
        <location evidence="1">Endomembrane system</location>
    </subcellularLocation>
</comment>
<sequence length="287" mass="31673">MVTSVWGTALLHLLIATGHGFLGAWLAVRMVFRPRRAWRLFGWRIPFTPGMIPAERAAFLKRFASVIAERVLTVETIADEIVALGVEGEVGAASLRHYAEQTSSEDFLRHLAQRIVELLADERNAAGIGRRLTDGFANVVIEEVGHTYGLVGRLIAHRLVELGMLKRILTLALEDIAVLLSQNEPARTTMVETITTVGGHLFASEAANLRVTASEVTPITEFVQSLGRRLDIETLLRTQLERLTDQMIEELIYRAAGRELRMIVRFGALVGLGVGILQAGLFLLTES</sequence>
<evidence type="ECO:0000313" key="8">
    <source>
        <dbReference type="Proteomes" id="UP000677668"/>
    </source>
</evidence>
<evidence type="ECO:0000256" key="3">
    <source>
        <dbReference type="ARBA" id="ARBA00022692"/>
    </source>
</evidence>
<keyword evidence="4 6" id="KW-1133">Transmembrane helix</keyword>
<accession>A0ABX8B489</accession>
<feature type="transmembrane region" description="Helical" evidence="6">
    <location>
        <begin position="263"/>
        <end position="284"/>
    </location>
</feature>
<dbReference type="PANTHER" id="PTHR35791">
    <property type="entry name" value="UPF0754 MEMBRANE PROTEIN YHEB"/>
    <property type="match status" value="1"/>
</dbReference>